<keyword evidence="8" id="KW-1185">Reference proteome</keyword>
<dbReference type="AlphaFoldDB" id="A0A8E6B5U2"/>
<evidence type="ECO:0000256" key="2">
    <source>
        <dbReference type="ARBA" id="ARBA00022692"/>
    </source>
</evidence>
<protein>
    <submittedName>
        <fullName evidence="7">MFS transporter</fullName>
    </submittedName>
</protein>
<evidence type="ECO:0000259" key="6">
    <source>
        <dbReference type="PROSITE" id="PS50850"/>
    </source>
</evidence>
<feature type="transmembrane region" description="Helical" evidence="5">
    <location>
        <begin position="84"/>
        <end position="104"/>
    </location>
</feature>
<dbReference type="PANTHER" id="PTHR23508:SF10">
    <property type="entry name" value="CARBOXYLIC ACID TRANSPORTER PROTEIN HOMOLOG"/>
    <property type="match status" value="1"/>
</dbReference>
<feature type="transmembrane region" description="Helical" evidence="5">
    <location>
        <begin position="110"/>
        <end position="131"/>
    </location>
</feature>
<sequence>MQPVSNRGAWLALIAALLGWMFDGFEMGLFPLIARPALQELMPGSDISLWFSIIQAGFLVGAATGGVLFGWLGDRMGRVRAMTLSVLTYALFSGVCGLASAAWQLAIFRFIASLGMGGEWALGVALVMELWPDKSRAWLAGVIGSAGNLGYVLIALMSLVLGNITGEIKSLLKALSFSSQTIEWLTGNSGWRVLMLCATFPALLTFLIRLMVPESQKWEKERERGHTRSDGRDLLGVLIGALAALGIITIWAIEAPFIVRLPATLLLLVVAVFGYVYPIRRNLARSGLAESLQRLTTRRVLLAACLSGVPLLGTWASVQLAPTWIDEITGKTIKECRAFTQVYSALGATFSCLAIAWIGVYLPRRWTYFGLCIASLGIVVGFFRFNTGYDYSMLASVFCMGGIAAAFYGWLPLYLPELFPTAMRAAGQGFGFNFGRIIAAVGVLQLPVIKSLFADGYASACPILALVYLVGMVLIWFAPETKDLPLPE</sequence>
<evidence type="ECO:0000256" key="4">
    <source>
        <dbReference type="ARBA" id="ARBA00023136"/>
    </source>
</evidence>
<dbReference type="GO" id="GO:0005886">
    <property type="term" value="C:plasma membrane"/>
    <property type="evidence" value="ECO:0007669"/>
    <property type="project" value="TreeGrafter"/>
</dbReference>
<dbReference type="RefSeq" id="WP_213497380.1">
    <property type="nucleotide sequence ID" value="NZ_CP074694.1"/>
</dbReference>
<dbReference type="SUPFAM" id="SSF103473">
    <property type="entry name" value="MFS general substrate transporter"/>
    <property type="match status" value="2"/>
</dbReference>
<evidence type="ECO:0000256" key="1">
    <source>
        <dbReference type="ARBA" id="ARBA00004141"/>
    </source>
</evidence>
<feature type="transmembrane region" description="Helical" evidence="5">
    <location>
        <begin position="391"/>
        <end position="413"/>
    </location>
</feature>
<feature type="transmembrane region" description="Helical" evidence="5">
    <location>
        <begin position="456"/>
        <end position="478"/>
    </location>
</feature>
<reference evidence="7" key="1">
    <citation type="submission" date="2021-05" db="EMBL/GenBank/DDBJ databases">
        <title>Complete genome sequence of the cellulolytic planctomycete Telmatocola sphagniphila SP2T and characterization of the first cellulase from planctomycetes.</title>
        <authorList>
            <person name="Rakitin A.L."/>
            <person name="Beletsky A.V."/>
            <person name="Naumoff D.G."/>
            <person name="Kulichevskaya I.S."/>
            <person name="Mardanov A.V."/>
            <person name="Ravin N.V."/>
            <person name="Dedysh S.N."/>
        </authorList>
    </citation>
    <scope>NUCLEOTIDE SEQUENCE</scope>
    <source>
        <strain evidence="7">SP2T</strain>
    </source>
</reference>
<evidence type="ECO:0000256" key="3">
    <source>
        <dbReference type="ARBA" id="ARBA00022989"/>
    </source>
</evidence>
<gene>
    <name evidence="7" type="ORF">KIH39_00805</name>
</gene>
<feature type="transmembrane region" description="Helical" evidence="5">
    <location>
        <begin position="338"/>
        <end position="359"/>
    </location>
</feature>
<proteinExistence type="predicted"/>
<comment type="subcellular location">
    <subcellularLocation>
        <location evidence="1">Membrane</location>
        <topology evidence="1">Multi-pass membrane protein</topology>
    </subcellularLocation>
</comment>
<dbReference type="InterPro" id="IPR036259">
    <property type="entry name" value="MFS_trans_sf"/>
</dbReference>
<keyword evidence="4 5" id="KW-0472">Membrane</keyword>
<dbReference type="PANTHER" id="PTHR23508">
    <property type="entry name" value="CARBOXYLIC ACID TRANSPORTER PROTEIN HOMOLOG"/>
    <property type="match status" value="1"/>
</dbReference>
<evidence type="ECO:0000256" key="5">
    <source>
        <dbReference type="SAM" id="Phobius"/>
    </source>
</evidence>
<dbReference type="KEGG" id="tsph:KIH39_00805"/>
<feature type="domain" description="Major facilitator superfamily (MFS) profile" evidence="6">
    <location>
        <begin position="12"/>
        <end position="483"/>
    </location>
</feature>
<feature type="transmembrane region" description="Helical" evidence="5">
    <location>
        <begin position="259"/>
        <end position="279"/>
    </location>
</feature>
<feature type="transmembrane region" description="Helical" evidence="5">
    <location>
        <begin position="366"/>
        <end position="385"/>
    </location>
</feature>
<feature type="transmembrane region" description="Helical" evidence="5">
    <location>
        <begin position="193"/>
        <end position="212"/>
    </location>
</feature>
<evidence type="ECO:0000313" key="7">
    <source>
        <dbReference type="EMBL" id="QVL32488.1"/>
    </source>
</evidence>
<dbReference type="Pfam" id="PF00083">
    <property type="entry name" value="Sugar_tr"/>
    <property type="match status" value="2"/>
</dbReference>
<name>A0A8E6B5U2_9BACT</name>
<feature type="transmembrane region" description="Helical" evidence="5">
    <location>
        <begin position="138"/>
        <end position="161"/>
    </location>
</feature>
<keyword evidence="2 5" id="KW-0812">Transmembrane</keyword>
<dbReference type="InterPro" id="IPR005828">
    <property type="entry name" value="MFS_sugar_transport-like"/>
</dbReference>
<organism evidence="7 8">
    <name type="scientific">Telmatocola sphagniphila</name>
    <dbReference type="NCBI Taxonomy" id="1123043"/>
    <lineage>
        <taxon>Bacteria</taxon>
        <taxon>Pseudomonadati</taxon>
        <taxon>Planctomycetota</taxon>
        <taxon>Planctomycetia</taxon>
        <taxon>Gemmatales</taxon>
        <taxon>Gemmataceae</taxon>
    </lineage>
</organism>
<feature type="transmembrane region" description="Helical" evidence="5">
    <location>
        <begin position="300"/>
        <end position="318"/>
    </location>
</feature>
<dbReference type="EMBL" id="CP074694">
    <property type="protein sequence ID" value="QVL32488.1"/>
    <property type="molecule type" value="Genomic_DNA"/>
</dbReference>
<feature type="transmembrane region" description="Helical" evidence="5">
    <location>
        <begin position="48"/>
        <end position="72"/>
    </location>
</feature>
<dbReference type="PROSITE" id="PS50850">
    <property type="entry name" value="MFS"/>
    <property type="match status" value="1"/>
</dbReference>
<evidence type="ECO:0000313" key="8">
    <source>
        <dbReference type="Proteomes" id="UP000676194"/>
    </source>
</evidence>
<dbReference type="InterPro" id="IPR020846">
    <property type="entry name" value="MFS_dom"/>
</dbReference>
<accession>A0A8E6B5U2</accession>
<dbReference type="Proteomes" id="UP000676194">
    <property type="component" value="Chromosome"/>
</dbReference>
<dbReference type="Gene3D" id="1.20.1250.20">
    <property type="entry name" value="MFS general substrate transporter like domains"/>
    <property type="match status" value="2"/>
</dbReference>
<dbReference type="GO" id="GO:0046943">
    <property type="term" value="F:carboxylic acid transmembrane transporter activity"/>
    <property type="evidence" value="ECO:0007669"/>
    <property type="project" value="TreeGrafter"/>
</dbReference>
<feature type="transmembrane region" description="Helical" evidence="5">
    <location>
        <begin position="233"/>
        <end position="253"/>
    </location>
</feature>
<keyword evidence="3 5" id="KW-1133">Transmembrane helix</keyword>